<reference evidence="4 5" key="1">
    <citation type="submission" date="2018-08" db="EMBL/GenBank/DDBJ databases">
        <title>A genome reference for cultivated species of the human gut microbiota.</title>
        <authorList>
            <person name="Zou Y."/>
            <person name="Xue W."/>
            <person name="Luo G."/>
        </authorList>
    </citation>
    <scope>NUCLEOTIDE SEQUENCE [LARGE SCALE GENOMIC DNA]</scope>
    <source>
        <strain evidence="2 5">AF14-18</strain>
        <strain evidence="3 4">AM35-14</strain>
    </source>
</reference>
<name>A0A412ZDX1_9FIRM</name>
<keyword evidence="2" id="KW-0540">Nuclease</keyword>
<gene>
    <name evidence="3" type="ORF">DW839_21880</name>
    <name evidence="2" type="ORF">DWW02_01240</name>
</gene>
<evidence type="ECO:0000313" key="4">
    <source>
        <dbReference type="Proteomes" id="UP000283975"/>
    </source>
</evidence>
<dbReference type="Pfam" id="PF13391">
    <property type="entry name" value="HNH_2"/>
    <property type="match status" value="1"/>
</dbReference>
<dbReference type="Proteomes" id="UP000284543">
    <property type="component" value="Unassembled WGS sequence"/>
</dbReference>
<evidence type="ECO:0000259" key="1">
    <source>
        <dbReference type="Pfam" id="PF13391"/>
    </source>
</evidence>
<dbReference type="AlphaFoldDB" id="A0A412ZDX1"/>
<feature type="domain" description="HNH nuclease" evidence="1">
    <location>
        <begin position="206"/>
        <end position="256"/>
    </location>
</feature>
<comment type="caution">
    <text evidence="2">The sequence shown here is derived from an EMBL/GenBank/DDBJ whole genome shotgun (WGS) entry which is preliminary data.</text>
</comment>
<organism evidence="2 5">
    <name type="scientific">Enterocloster bolteae</name>
    <dbReference type="NCBI Taxonomy" id="208479"/>
    <lineage>
        <taxon>Bacteria</taxon>
        <taxon>Bacillati</taxon>
        <taxon>Bacillota</taxon>
        <taxon>Clostridia</taxon>
        <taxon>Lachnospirales</taxon>
        <taxon>Lachnospiraceae</taxon>
        <taxon>Enterocloster</taxon>
    </lineage>
</organism>
<dbReference type="Proteomes" id="UP000283975">
    <property type="component" value="Unassembled WGS sequence"/>
</dbReference>
<keyword evidence="2" id="KW-0378">Hydrolase</keyword>
<dbReference type="EMBL" id="QSHZ01000027">
    <property type="protein sequence ID" value="RHC53487.1"/>
    <property type="molecule type" value="Genomic_DNA"/>
</dbReference>
<accession>A0A412ZDX1</accession>
<dbReference type="InterPro" id="IPR003615">
    <property type="entry name" value="HNH_nuc"/>
</dbReference>
<keyword evidence="2" id="KW-0255">Endonuclease</keyword>
<dbReference type="RefSeq" id="WP_002570360.1">
    <property type="nucleotide sequence ID" value="NZ_CAUFHZ010000059.1"/>
</dbReference>
<sequence length="324" mass="37655">MNKNLELYRDELEMQGTNFFILDTKGKGSAYGDVDFEAYCWDIDHYNQVKDGDLFIYRRQQKASEIKGQFYFFGAGKISKIQSIEGKRVKGIISKAFIFDEPLLQEELEDFKWEFRNRGKNWEHFFNQYGMNKITKNDFIHLLSFKPGVLQEPKEISSGMDEEVKFYQRQEGGNYRVEDQEGSSKTRGAAQKVFANQVKLEYGFQCAVTGIKTKELLVASHIVPWSEDKDNRLNPRNGICLSPLIDKAFDKGFISFTDDLKLIVSDSAKTDAALYESLRPYEGKRLNVRKEFEPDRDFLTWHRTHLLLKYNDGVNKILSKGSFD</sequence>
<proteinExistence type="predicted"/>
<evidence type="ECO:0000313" key="3">
    <source>
        <dbReference type="EMBL" id="RHC53487.1"/>
    </source>
</evidence>
<dbReference type="GO" id="GO:0004519">
    <property type="term" value="F:endonuclease activity"/>
    <property type="evidence" value="ECO:0007669"/>
    <property type="project" value="UniProtKB-KW"/>
</dbReference>
<evidence type="ECO:0000313" key="5">
    <source>
        <dbReference type="Proteomes" id="UP000284543"/>
    </source>
</evidence>
<evidence type="ECO:0000313" key="2">
    <source>
        <dbReference type="EMBL" id="RGV78393.1"/>
    </source>
</evidence>
<dbReference type="EMBL" id="QRZM01000001">
    <property type="protein sequence ID" value="RGV78393.1"/>
    <property type="molecule type" value="Genomic_DNA"/>
</dbReference>
<protein>
    <submittedName>
        <fullName evidence="2">HNH endonuclease</fullName>
    </submittedName>
</protein>